<dbReference type="NCBIfam" id="TIGR00765">
    <property type="entry name" value="yihY_not_rbn"/>
    <property type="match status" value="1"/>
</dbReference>
<protein>
    <submittedName>
        <fullName evidence="7">YihY/virulence factor BrkB family protein</fullName>
    </submittedName>
</protein>
<comment type="caution">
    <text evidence="7">The sequence shown here is derived from an EMBL/GenBank/DDBJ whole genome shotgun (WGS) entry which is preliminary data.</text>
</comment>
<dbReference type="PANTHER" id="PTHR30213">
    <property type="entry name" value="INNER MEMBRANE PROTEIN YHJD"/>
    <property type="match status" value="1"/>
</dbReference>
<keyword evidence="3 6" id="KW-0812">Transmembrane</keyword>
<reference evidence="7 8" key="1">
    <citation type="submission" date="2020-01" db="EMBL/GenBank/DDBJ databases">
        <title>Genome analysis.</title>
        <authorList>
            <person name="Wu S."/>
            <person name="Wang G."/>
        </authorList>
    </citation>
    <scope>NUCLEOTIDE SEQUENCE [LARGE SCALE GENOMIC DNA]</scope>
    <source>
        <strain evidence="7 8">SYL130</strain>
    </source>
</reference>
<feature type="transmembrane region" description="Helical" evidence="6">
    <location>
        <begin position="216"/>
        <end position="237"/>
    </location>
</feature>
<keyword evidence="4 6" id="KW-1133">Transmembrane helix</keyword>
<evidence type="ECO:0000256" key="1">
    <source>
        <dbReference type="ARBA" id="ARBA00004651"/>
    </source>
</evidence>
<evidence type="ECO:0000256" key="2">
    <source>
        <dbReference type="ARBA" id="ARBA00022475"/>
    </source>
</evidence>
<evidence type="ECO:0000256" key="5">
    <source>
        <dbReference type="ARBA" id="ARBA00023136"/>
    </source>
</evidence>
<feature type="transmembrane region" description="Helical" evidence="6">
    <location>
        <begin position="134"/>
        <end position="160"/>
    </location>
</feature>
<dbReference type="RefSeq" id="WP_161818845.1">
    <property type="nucleotide sequence ID" value="NZ_JAACJS010000015.1"/>
</dbReference>
<name>A0ABX0A046_9BACT</name>
<accession>A0ABX0A046</accession>
<evidence type="ECO:0000256" key="3">
    <source>
        <dbReference type="ARBA" id="ARBA00022692"/>
    </source>
</evidence>
<comment type="subcellular location">
    <subcellularLocation>
        <location evidence="1">Cell membrane</location>
        <topology evidence="1">Multi-pass membrane protein</topology>
    </subcellularLocation>
</comment>
<keyword evidence="8" id="KW-1185">Reference proteome</keyword>
<feature type="transmembrane region" description="Helical" evidence="6">
    <location>
        <begin position="180"/>
        <end position="204"/>
    </location>
</feature>
<feature type="transmembrane region" description="Helical" evidence="6">
    <location>
        <begin position="92"/>
        <end position="113"/>
    </location>
</feature>
<dbReference type="Proteomes" id="UP000753802">
    <property type="component" value="Unassembled WGS sequence"/>
</dbReference>
<feature type="transmembrane region" description="Helical" evidence="6">
    <location>
        <begin position="243"/>
        <end position="267"/>
    </location>
</feature>
<evidence type="ECO:0000313" key="7">
    <source>
        <dbReference type="EMBL" id="NCI50526.1"/>
    </source>
</evidence>
<dbReference type="Pfam" id="PF03631">
    <property type="entry name" value="Virul_fac_BrkB"/>
    <property type="match status" value="1"/>
</dbReference>
<evidence type="ECO:0000256" key="4">
    <source>
        <dbReference type="ARBA" id="ARBA00022989"/>
    </source>
</evidence>
<dbReference type="InterPro" id="IPR017039">
    <property type="entry name" value="Virul_fac_BrkB"/>
</dbReference>
<organism evidence="7 8">
    <name type="scientific">Sediminibacterium roseum</name>
    <dbReference type="NCBI Taxonomy" id="1978412"/>
    <lineage>
        <taxon>Bacteria</taxon>
        <taxon>Pseudomonadati</taxon>
        <taxon>Bacteroidota</taxon>
        <taxon>Chitinophagia</taxon>
        <taxon>Chitinophagales</taxon>
        <taxon>Chitinophagaceae</taxon>
        <taxon>Sediminibacterium</taxon>
    </lineage>
</organism>
<evidence type="ECO:0000313" key="8">
    <source>
        <dbReference type="Proteomes" id="UP000753802"/>
    </source>
</evidence>
<dbReference type="PIRSF" id="PIRSF035875">
    <property type="entry name" value="RNase_BN"/>
    <property type="match status" value="1"/>
</dbReference>
<proteinExistence type="predicted"/>
<keyword evidence="2" id="KW-1003">Cell membrane</keyword>
<dbReference type="EMBL" id="JAACJS010000015">
    <property type="protein sequence ID" value="NCI50526.1"/>
    <property type="molecule type" value="Genomic_DNA"/>
</dbReference>
<sequence>MKKIGRFFGILKRSAISFSDDDGMKLAASLAYSTIFAIAPFLVIIISLAGSVFGIEAVRGNVYGQIKDLIGPDAAKQVQTIIANVELKDQSLWGSIIGGVVLIITATGVFTEIQGSINFMWGIKAKPKKGLLKLVINRLISFSLVVSIGFILLVSLLLNSLMDVFYGRLKQMFDNTSVDLLYGLNLVFIFAVIAGLFTVMFKVLPDAKIRWKDASVGASFTAILFIIGKFLIGFYIGNSKLGVTYGTAASIVVILLWVYYTSIILYFGAEYTKIHSREVGSGITPDEQAVYIIKTESKELNIKN</sequence>
<gene>
    <name evidence="7" type="ORF">GWC95_11370</name>
</gene>
<feature type="transmembrane region" description="Helical" evidence="6">
    <location>
        <begin position="30"/>
        <end position="55"/>
    </location>
</feature>
<dbReference type="PANTHER" id="PTHR30213:SF1">
    <property type="entry name" value="INNER MEMBRANE PROTEIN YHJD"/>
    <property type="match status" value="1"/>
</dbReference>
<evidence type="ECO:0000256" key="6">
    <source>
        <dbReference type="SAM" id="Phobius"/>
    </source>
</evidence>
<keyword evidence="5 6" id="KW-0472">Membrane</keyword>